<gene>
    <name evidence="1" type="ORF">BIY37_09945</name>
</gene>
<dbReference type="Proteomes" id="UP000242219">
    <property type="component" value="Unassembled WGS sequence"/>
</dbReference>
<name>A0A1V6LYE0_9BACT</name>
<evidence type="ECO:0000313" key="2">
    <source>
        <dbReference type="Proteomes" id="UP000242219"/>
    </source>
</evidence>
<accession>A0A1V6LYE0</accession>
<proteinExistence type="predicted"/>
<keyword evidence="2" id="KW-1185">Reference proteome</keyword>
<organism evidence="1 2">
    <name type="scientific">Candidatus Brocadia sapporoensis</name>
    <dbReference type="NCBI Taxonomy" id="392547"/>
    <lineage>
        <taxon>Bacteria</taxon>
        <taxon>Pseudomonadati</taxon>
        <taxon>Planctomycetota</taxon>
        <taxon>Candidatus Brocadiia</taxon>
        <taxon>Candidatus Brocadiales</taxon>
        <taxon>Candidatus Brocadiaceae</taxon>
        <taxon>Candidatus Brocadia</taxon>
    </lineage>
</organism>
<comment type="caution">
    <text evidence="1">The sequence shown here is derived from an EMBL/GenBank/DDBJ whole genome shotgun (WGS) entry which is preliminary data.</text>
</comment>
<protein>
    <submittedName>
        <fullName evidence="1">Uncharacterized protein</fullName>
    </submittedName>
</protein>
<dbReference type="AlphaFoldDB" id="A0A1V6LYE0"/>
<reference evidence="1 2" key="1">
    <citation type="journal article" date="2016" name="Genome Announc.">
        <title>Draft Genome Sequence of the Anaerobic Ammonium-Oxidizing Bacterium 'Candidatus Brocadia sp. 40'.</title>
        <authorList>
            <person name="Ali M."/>
            <person name="Haroon M.F."/>
            <person name="Narita Y."/>
            <person name="Zhang L."/>
            <person name="Rangel Shaw D."/>
            <person name="Okabe S."/>
            <person name="Saikaly P.E."/>
        </authorList>
    </citation>
    <scope>NUCLEOTIDE SEQUENCE [LARGE SCALE GENOMIC DNA]</scope>
    <source>
        <strain evidence="1 2">40</strain>
    </source>
</reference>
<evidence type="ECO:0000313" key="1">
    <source>
        <dbReference type="EMBL" id="OQD45136.1"/>
    </source>
</evidence>
<dbReference type="EMBL" id="MJUW02000102">
    <property type="protein sequence ID" value="OQD45136.1"/>
    <property type="molecule type" value="Genomic_DNA"/>
</dbReference>
<sequence length="854" mass="99334">MKIYFDSLRKFYYIVRMKTQISSTNYLYDLLIKKQHTSEIIRAQIITIKEETKEKVVKEPLKAFVVRFKGQVIDTSFEKTLKIISKHLFVKSNIDTINTFKEQGYVEATMTATQTETESLIHYLMKPRVVLHYKKGIEKGASNFLIIDETEQGQTDNCAPDYLHRNYITGAESCEKYTGRLGDYLVLNGLPLTSEKIGRELRFNKIETKNKVFTTTGLKEIYVNLYFISLILKLDLEQHYLKLRIFHFQESDIKAVEEKIDALGFFADIYNLIASKDNPLLFNKDLSLDLIRLEHIIENDNWTAIPAYAGYIYSASNRLNDQFKLLEEYSLFLTYANCIEKFIVRLTKKFMKYKPDIRSEQENLTANYHELKKLQTISKHETLQNDYQELLNSFGKLLAYLDFLMIRDTNTSASGEQKTIHLAEKPVKKFGAFLKKCIESVFPITIDISTKPTFRQDQVSEPEKGDIQQLIGKFNANLEKLSKLRTLSGKDAFLEARMSVPQLTSLSHILDELKELMRNIERRKDVQDPLKAIFAKSNKFETLYNDISALVIRENVQDQEFLHGLLAEVQRLLFNKPLKKNAYKKIINTVQSIEDFIVSKGTSVKTTNSSSHAFMSELHQNPVLKNLTDIKTGLKNIMETETLTRRVDSFKNDAEFFSYSAKELDGFLAEIEKFHEELKDTCYYQNLSAFEVIENRLDNLINAVKDIDHRISSYTRDKDKKISKEPDVNIDYLKSSQLFKKNLEKAILILQNQIAQTEAFMHDIENNLYRHSFIHSGVATSVLFDQITYLLSNIDVRLIDLTQSMEDMFKESVSTIFHYQVGEVFKEPQKEEVEDLMKEVDKRAVVREYKNDKI</sequence>